<comment type="subunit">
    <text evidence="4">Homodimer.</text>
</comment>
<evidence type="ECO:0000256" key="4">
    <source>
        <dbReference type="ARBA" id="ARBA00011738"/>
    </source>
</evidence>
<comment type="similarity">
    <text evidence="2">Belongs to the GST superfamily. Mu family.</text>
</comment>
<accession>A0A507DSK8</accession>
<evidence type="ECO:0000256" key="5">
    <source>
        <dbReference type="ARBA" id="ARBA00012452"/>
    </source>
</evidence>
<sequence length="124" mass="14584">MIDMIANEVIDVRSRFTRLCYMKAADFEAFRQVHVTYFRNWGVKMEAFLKQRGTLWACTDSISYADFLLFELLSQHVLLESSMLDEFPLLAAYKARFEALEFMRAFMKKPAFSLPLNNKTATFR</sequence>
<dbReference type="Gene3D" id="1.20.1050.130">
    <property type="match status" value="1"/>
</dbReference>
<keyword evidence="11" id="KW-1185">Reference proteome</keyword>
<organism evidence="10 11">
    <name type="scientific">Chytriomyces confervae</name>
    <dbReference type="NCBI Taxonomy" id="246404"/>
    <lineage>
        <taxon>Eukaryota</taxon>
        <taxon>Fungi</taxon>
        <taxon>Fungi incertae sedis</taxon>
        <taxon>Chytridiomycota</taxon>
        <taxon>Chytridiomycota incertae sedis</taxon>
        <taxon>Chytridiomycetes</taxon>
        <taxon>Chytridiales</taxon>
        <taxon>Chytriomycetaceae</taxon>
        <taxon>Chytriomyces</taxon>
    </lineage>
</organism>
<dbReference type="GO" id="GO:0004364">
    <property type="term" value="F:glutathione transferase activity"/>
    <property type="evidence" value="ECO:0007669"/>
    <property type="project" value="UniProtKB-EC"/>
</dbReference>
<feature type="domain" description="GST C-terminal" evidence="9">
    <location>
        <begin position="1"/>
        <end position="116"/>
    </location>
</feature>
<dbReference type="PANTHER" id="PTHR11571">
    <property type="entry name" value="GLUTATHIONE S-TRANSFERASE"/>
    <property type="match status" value="1"/>
</dbReference>
<dbReference type="FunFam" id="1.20.1050.10:FF:000020">
    <property type="entry name" value="Glutathione S-transferase P 1"/>
    <property type="match status" value="1"/>
</dbReference>
<dbReference type="Pfam" id="PF14497">
    <property type="entry name" value="GST_C_3"/>
    <property type="match status" value="1"/>
</dbReference>
<comment type="function">
    <text evidence="1">Conjugation of reduced glutathione to a wide number of exogenous and endogenous hydrophobic electrophiles.</text>
</comment>
<gene>
    <name evidence="10" type="ORF">CcCBS67573_g09541</name>
</gene>
<evidence type="ECO:0000313" key="10">
    <source>
        <dbReference type="EMBL" id="TPX54739.1"/>
    </source>
</evidence>
<dbReference type="PANTHER" id="PTHR11571:SF222">
    <property type="entry name" value="GLUTATHIONE TRANSFERASE"/>
    <property type="match status" value="1"/>
</dbReference>
<evidence type="ECO:0000256" key="8">
    <source>
        <dbReference type="ARBA" id="ARBA00047960"/>
    </source>
</evidence>
<evidence type="ECO:0000256" key="3">
    <source>
        <dbReference type="ARBA" id="ARBA00007297"/>
    </source>
</evidence>
<evidence type="ECO:0000256" key="6">
    <source>
        <dbReference type="ARBA" id="ARBA00022679"/>
    </source>
</evidence>
<evidence type="ECO:0000256" key="1">
    <source>
        <dbReference type="ARBA" id="ARBA00003701"/>
    </source>
</evidence>
<dbReference type="InterPro" id="IPR036282">
    <property type="entry name" value="Glutathione-S-Trfase_C_sf"/>
</dbReference>
<dbReference type="InterPro" id="IPR004046">
    <property type="entry name" value="GST_C"/>
</dbReference>
<comment type="catalytic activity">
    <reaction evidence="8">
        <text>RX + glutathione = an S-substituted glutathione + a halide anion + H(+)</text>
        <dbReference type="Rhea" id="RHEA:16437"/>
        <dbReference type="ChEBI" id="CHEBI:15378"/>
        <dbReference type="ChEBI" id="CHEBI:16042"/>
        <dbReference type="ChEBI" id="CHEBI:17792"/>
        <dbReference type="ChEBI" id="CHEBI:57925"/>
        <dbReference type="ChEBI" id="CHEBI:90779"/>
        <dbReference type="EC" id="2.5.1.18"/>
    </reaction>
</comment>
<dbReference type="InterPro" id="IPR050213">
    <property type="entry name" value="GST_superfamily"/>
</dbReference>
<dbReference type="InterPro" id="IPR010987">
    <property type="entry name" value="Glutathione-S-Trfase_C-like"/>
</dbReference>
<dbReference type="AlphaFoldDB" id="A0A507DSK8"/>
<dbReference type="STRING" id="246404.A0A507DSK8"/>
<comment type="caution">
    <text evidence="10">The sequence shown here is derived from an EMBL/GenBank/DDBJ whole genome shotgun (WGS) entry which is preliminary data.</text>
</comment>
<protein>
    <recommendedName>
        <fullName evidence="5">glutathione transferase</fullName>
        <ecNumber evidence="5">2.5.1.18</ecNumber>
    </recommendedName>
    <alternativeName>
        <fullName evidence="7">GST class-pi</fullName>
    </alternativeName>
</protein>
<evidence type="ECO:0000256" key="2">
    <source>
        <dbReference type="ARBA" id="ARBA00005861"/>
    </source>
</evidence>
<dbReference type="EMBL" id="QEAP01000880">
    <property type="protein sequence ID" value="TPX54739.1"/>
    <property type="molecule type" value="Genomic_DNA"/>
</dbReference>
<dbReference type="GO" id="GO:0006749">
    <property type="term" value="P:glutathione metabolic process"/>
    <property type="evidence" value="ECO:0007669"/>
    <property type="project" value="TreeGrafter"/>
</dbReference>
<evidence type="ECO:0000313" key="11">
    <source>
        <dbReference type="Proteomes" id="UP000320333"/>
    </source>
</evidence>
<comment type="similarity">
    <text evidence="3">Belongs to the GST superfamily. Pi family.</text>
</comment>
<reference evidence="10 11" key="1">
    <citation type="journal article" date="2019" name="Sci. Rep.">
        <title>Comparative genomics of chytrid fungi reveal insights into the obligate biotrophic and pathogenic lifestyle of Synchytrium endobioticum.</title>
        <authorList>
            <person name="van de Vossenberg B.T.L.H."/>
            <person name="Warris S."/>
            <person name="Nguyen H.D.T."/>
            <person name="van Gent-Pelzer M.P.E."/>
            <person name="Joly D.L."/>
            <person name="van de Geest H.C."/>
            <person name="Bonants P.J.M."/>
            <person name="Smith D.S."/>
            <person name="Levesque C.A."/>
            <person name="van der Lee T.A.J."/>
        </authorList>
    </citation>
    <scope>NUCLEOTIDE SEQUENCE [LARGE SCALE GENOMIC DNA]</scope>
    <source>
        <strain evidence="10 11">CBS 675.73</strain>
    </source>
</reference>
<dbReference type="PROSITE" id="PS50405">
    <property type="entry name" value="GST_CTER"/>
    <property type="match status" value="1"/>
</dbReference>
<keyword evidence="6" id="KW-0808">Transferase</keyword>
<proteinExistence type="inferred from homology"/>
<dbReference type="Proteomes" id="UP000320333">
    <property type="component" value="Unassembled WGS sequence"/>
</dbReference>
<dbReference type="SUPFAM" id="SSF47616">
    <property type="entry name" value="GST C-terminal domain-like"/>
    <property type="match status" value="1"/>
</dbReference>
<evidence type="ECO:0000256" key="7">
    <source>
        <dbReference type="ARBA" id="ARBA00032759"/>
    </source>
</evidence>
<name>A0A507DSK8_9FUNG</name>
<dbReference type="EC" id="2.5.1.18" evidence="5"/>
<evidence type="ECO:0000259" key="9">
    <source>
        <dbReference type="PROSITE" id="PS50405"/>
    </source>
</evidence>
<dbReference type="OrthoDB" id="414243at2759"/>